<reference evidence="1 2" key="1">
    <citation type="journal article" date="2023" name="Hortic Res">
        <title>Pangenome of water caltrop reveals structural variations and asymmetric subgenome divergence after allopolyploidization.</title>
        <authorList>
            <person name="Zhang X."/>
            <person name="Chen Y."/>
            <person name="Wang L."/>
            <person name="Yuan Y."/>
            <person name="Fang M."/>
            <person name="Shi L."/>
            <person name="Lu R."/>
            <person name="Comes H.P."/>
            <person name="Ma Y."/>
            <person name="Chen Y."/>
            <person name="Huang G."/>
            <person name="Zhou Y."/>
            <person name="Zheng Z."/>
            <person name="Qiu Y."/>
        </authorList>
    </citation>
    <scope>NUCLEOTIDE SEQUENCE [LARGE SCALE GENOMIC DNA]</scope>
    <source>
        <tissue evidence="1">Roots</tissue>
    </source>
</reference>
<evidence type="ECO:0000313" key="2">
    <source>
        <dbReference type="Proteomes" id="UP001345219"/>
    </source>
</evidence>
<proteinExistence type="predicted"/>
<name>A0AAN7LAJ9_9MYRT</name>
<dbReference type="NCBIfam" id="TIGR01615">
    <property type="entry name" value="A_thal_3542"/>
    <property type="match status" value="1"/>
</dbReference>
<dbReference type="Pfam" id="PF04720">
    <property type="entry name" value="PDDEXK_6"/>
    <property type="match status" value="1"/>
</dbReference>
<dbReference type="EMBL" id="JAXIOK010000002">
    <property type="protein sequence ID" value="KAK4777427.1"/>
    <property type="molecule type" value="Genomic_DNA"/>
</dbReference>
<gene>
    <name evidence="1" type="ORF">SAY87_017614</name>
</gene>
<dbReference type="PANTHER" id="PTHR31579">
    <property type="entry name" value="OS03G0796600 PROTEIN"/>
    <property type="match status" value="1"/>
</dbReference>
<dbReference type="InterPro" id="IPR006502">
    <property type="entry name" value="PDDEXK-like"/>
</dbReference>
<sequence>MGLTPGKTPGVHRNYDEMVEFTGETESLSDYFFGFSADVLDFSESSSGSSHGYDDIEEEEEESCNAEEKKAFWESHEQLLQATLCRTSSIESNVRQSTKQFLRELDLETFRCNCGEKVTGECCWNCLRREVCNALLQKGFSSAICRSKWRSSHEIPSGEHTYLEVVDESNPKRGKVRLIIELNFRAEFQMARASAEYNRLIGRLPEVFVGKEERLRAVIKILCAAAKKCMKERKIHMGPWRKHKYVQAKWLGKCERSTPAAPERLPAAGISARPPKARASMLTIDLVEGLPDLRCTALEVV</sequence>
<dbReference type="AlphaFoldDB" id="A0AAN7LAJ9"/>
<protein>
    <recommendedName>
        <fullName evidence="3">Plant-specific domain TIGR01615 family protein</fullName>
    </recommendedName>
</protein>
<comment type="caution">
    <text evidence="1">The sequence shown here is derived from an EMBL/GenBank/DDBJ whole genome shotgun (WGS) entry which is preliminary data.</text>
</comment>
<accession>A0AAN7LAJ9</accession>
<dbReference type="Proteomes" id="UP001345219">
    <property type="component" value="Chromosome 14"/>
</dbReference>
<evidence type="ECO:0008006" key="3">
    <source>
        <dbReference type="Google" id="ProtNLM"/>
    </source>
</evidence>
<dbReference type="PANTHER" id="PTHR31579:SF2">
    <property type="entry name" value="DUF506 FAMILY PROTEIN"/>
    <property type="match status" value="1"/>
</dbReference>
<organism evidence="1 2">
    <name type="scientific">Trapa incisa</name>
    <dbReference type="NCBI Taxonomy" id="236973"/>
    <lineage>
        <taxon>Eukaryota</taxon>
        <taxon>Viridiplantae</taxon>
        <taxon>Streptophyta</taxon>
        <taxon>Embryophyta</taxon>
        <taxon>Tracheophyta</taxon>
        <taxon>Spermatophyta</taxon>
        <taxon>Magnoliopsida</taxon>
        <taxon>eudicotyledons</taxon>
        <taxon>Gunneridae</taxon>
        <taxon>Pentapetalae</taxon>
        <taxon>rosids</taxon>
        <taxon>malvids</taxon>
        <taxon>Myrtales</taxon>
        <taxon>Lythraceae</taxon>
        <taxon>Trapa</taxon>
    </lineage>
</organism>
<keyword evidence="2" id="KW-1185">Reference proteome</keyword>
<evidence type="ECO:0000313" key="1">
    <source>
        <dbReference type="EMBL" id="KAK4777427.1"/>
    </source>
</evidence>